<dbReference type="InterPro" id="IPR007072">
    <property type="entry name" value="RNMT_CmcI"/>
</dbReference>
<evidence type="ECO:0008006" key="3">
    <source>
        <dbReference type="Google" id="ProtNLM"/>
    </source>
</evidence>
<dbReference type="EMBL" id="JAKMXF010000318">
    <property type="protein sequence ID" value="KAI6649796.1"/>
    <property type="molecule type" value="Genomic_DNA"/>
</dbReference>
<gene>
    <name evidence="1" type="ORF">LOD99_6585</name>
</gene>
<comment type="caution">
    <text evidence="1">The sequence shown here is derived from an EMBL/GenBank/DDBJ whole genome shotgun (WGS) entry which is preliminary data.</text>
</comment>
<accession>A0AAV7JN06</accession>
<dbReference type="Proteomes" id="UP001165289">
    <property type="component" value="Unassembled WGS sequence"/>
</dbReference>
<proteinExistence type="predicted"/>
<dbReference type="Gene3D" id="3.40.50.150">
    <property type="entry name" value="Vaccinia Virus protein VP39"/>
    <property type="match status" value="1"/>
</dbReference>
<dbReference type="GO" id="GO:0008610">
    <property type="term" value="P:lipid biosynthetic process"/>
    <property type="evidence" value="ECO:0007669"/>
    <property type="project" value="InterPro"/>
</dbReference>
<dbReference type="Pfam" id="PF04989">
    <property type="entry name" value="RMNT_CmcI"/>
    <property type="match status" value="1"/>
</dbReference>
<dbReference type="AlphaFoldDB" id="A0AAV7JN06"/>
<evidence type="ECO:0000313" key="2">
    <source>
        <dbReference type="Proteomes" id="UP001165289"/>
    </source>
</evidence>
<name>A0AAV7JN06_9METZ</name>
<sequence>MLRNFLKLRPATSIHIRTITIPSYKNDTVFNYGKAAEEMAWHRNRLITMPERFEPIGSRRDISEYQLTQLKALARGVCLTNYKGVSMLKTGLDLSVYSQLLQEVKPKSIIELGTYTGGSALWLDDTMRNFGVECGIYSLDCDVSLRDDKVNEMVSNQVKFLEGDTKNVKKLFPRSFLLALPRPLMLIEDVHVNLNAIIEHFHEYLKEGDYFIFEKTNPMLSENFYVGENNPRLYRDSSVVGAKYSEMGKWKMEYMRDFFIPHMDFYAVDTFFTDLYGYNCTSQMNSIFRRMI</sequence>
<organism evidence="1 2">
    <name type="scientific">Oopsacas minuta</name>
    <dbReference type="NCBI Taxonomy" id="111878"/>
    <lineage>
        <taxon>Eukaryota</taxon>
        <taxon>Metazoa</taxon>
        <taxon>Porifera</taxon>
        <taxon>Hexactinellida</taxon>
        <taxon>Hexasterophora</taxon>
        <taxon>Lyssacinosida</taxon>
        <taxon>Leucopsacidae</taxon>
        <taxon>Oopsacas</taxon>
    </lineage>
</organism>
<dbReference type="InterPro" id="IPR029063">
    <property type="entry name" value="SAM-dependent_MTases_sf"/>
</dbReference>
<dbReference type="SUPFAM" id="SSF53335">
    <property type="entry name" value="S-adenosyl-L-methionine-dependent methyltransferases"/>
    <property type="match status" value="1"/>
</dbReference>
<dbReference type="GO" id="GO:0008168">
    <property type="term" value="F:methyltransferase activity"/>
    <property type="evidence" value="ECO:0007669"/>
    <property type="project" value="InterPro"/>
</dbReference>
<keyword evidence="2" id="KW-1185">Reference proteome</keyword>
<protein>
    <recommendedName>
        <fullName evidence="3">Rhamnosyl O-methyltransferase</fullName>
    </recommendedName>
</protein>
<evidence type="ECO:0000313" key="1">
    <source>
        <dbReference type="EMBL" id="KAI6649796.1"/>
    </source>
</evidence>
<reference evidence="1 2" key="1">
    <citation type="journal article" date="2023" name="BMC Biol.">
        <title>The compact genome of the sponge Oopsacas minuta (Hexactinellida) is lacking key metazoan core genes.</title>
        <authorList>
            <person name="Santini S."/>
            <person name="Schenkelaars Q."/>
            <person name="Jourda C."/>
            <person name="Duchesne M."/>
            <person name="Belahbib H."/>
            <person name="Rocher C."/>
            <person name="Selva M."/>
            <person name="Riesgo A."/>
            <person name="Vervoort M."/>
            <person name="Leys S.P."/>
            <person name="Kodjabachian L."/>
            <person name="Le Bivic A."/>
            <person name="Borchiellini C."/>
            <person name="Claverie J.M."/>
            <person name="Renard E."/>
        </authorList>
    </citation>
    <scope>NUCLEOTIDE SEQUENCE [LARGE SCALE GENOMIC DNA]</scope>
    <source>
        <strain evidence="1">SPO-2</strain>
    </source>
</reference>